<dbReference type="OrthoDB" id="9807687at2"/>
<sequence length="326" mass="38358">MQFSTKIQIQPNTFQIEYHSNLLLLGSCFAQNIAQQLDFYKFKSVCNPFGIIFNPISIQNLLERAINNVEFTENDVFFQNDCWHCYEIHSELNHPNAMDFLKNCNQKLLDLKNQVQFANHIVITYGTSWVYQLKETATVVANCHKMPQQLFEKKILSIADIAQSIHKTLEMIRFLNPNCNFIFTISPVRHLKDGFIENQISKSHLIAALHQVLFETNNPKNYYFPAFEILLDELRDYRFYANDMLHPNELAIEYIWNHFVNTCISKSCEKTMQQVYKIQKGLFHKPFNINSESHQNFLKKLSSEIKQLQTIYGFIDFEMTSNKKIV</sequence>
<protein>
    <submittedName>
        <fullName evidence="2">GSCFA domain-containing protein</fullName>
    </submittedName>
    <submittedName>
        <fullName evidence="3">GSCFA family protein</fullName>
    </submittedName>
</protein>
<evidence type="ECO:0000313" key="4">
    <source>
        <dbReference type="Proteomes" id="UP000220828"/>
    </source>
</evidence>
<reference evidence="2 4" key="1">
    <citation type="submission" date="2017-09" db="EMBL/GenBank/DDBJ databases">
        <title>Whole genomes of Flavobacteriaceae.</title>
        <authorList>
            <person name="Stine C."/>
            <person name="Li C."/>
            <person name="Tadesse D."/>
        </authorList>
    </citation>
    <scope>NUCLEOTIDE SEQUENCE [LARGE SCALE GENOMIC DNA]</scope>
    <source>
        <strain evidence="2 4">ATCC 35036</strain>
    </source>
</reference>
<name>A0A2H3KHH1_9FLAO</name>
<dbReference type="AlphaFoldDB" id="A0A2H3KHH1"/>
<accession>A0A2H3KHH1</accession>
<evidence type="ECO:0000313" key="2">
    <source>
        <dbReference type="EMBL" id="PDS23642.1"/>
    </source>
</evidence>
<dbReference type="Proteomes" id="UP000320773">
    <property type="component" value="Unassembled WGS sequence"/>
</dbReference>
<evidence type="ECO:0000313" key="3">
    <source>
        <dbReference type="EMBL" id="TQM42310.1"/>
    </source>
</evidence>
<dbReference type="Proteomes" id="UP000220828">
    <property type="component" value="Unassembled WGS sequence"/>
</dbReference>
<dbReference type="EMBL" id="VFPJ01000001">
    <property type="protein sequence ID" value="TQM42310.1"/>
    <property type="molecule type" value="Genomic_DNA"/>
</dbReference>
<feature type="domain" description="GSCFA" evidence="1">
    <location>
        <begin position="22"/>
        <end position="259"/>
    </location>
</feature>
<dbReference type="Pfam" id="PF08885">
    <property type="entry name" value="GSCFA"/>
    <property type="match status" value="1"/>
</dbReference>
<dbReference type="SUPFAM" id="SSF52266">
    <property type="entry name" value="SGNH hydrolase"/>
    <property type="match status" value="1"/>
</dbReference>
<proteinExistence type="predicted"/>
<comment type="caution">
    <text evidence="2">The sequence shown here is derived from an EMBL/GenBank/DDBJ whole genome shotgun (WGS) entry which is preliminary data.</text>
</comment>
<organism evidence="2 4">
    <name type="scientific">Flavobacterium branchiophilum</name>
    <dbReference type="NCBI Taxonomy" id="55197"/>
    <lineage>
        <taxon>Bacteria</taxon>
        <taxon>Pseudomonadati</taxon>
        <taxon>Bacteroidota</taxon>
        <taxon>Flavobacteriia</taxon>
        <taxon>Flavobacteriales</taxon>
        <taxon>Flavobacteriaceae</taxon>
        <taxon>Flavobacterium</taxon>
    </lineage>
</organism>
<dbReference type="RefSeq" id="WP_089079473.1">
    <property type="nucleotide sequence ID" value="NZ_PCMW01000057.1"/>
</dbReference>
<reference evidence="3 5" key="2">
    <citation type="submission" date="2019-06" db="EMBL/GenBank/DDBJ databases">
        <title>Genomic Encyclopedia of Archaeal and Bacterial Type Strains, Phase II (KMG-II): from individual species to whole genera.</title>
        <authorList>
            <person name="Goeker M."/>
        </authorList>
    </citation>
    <scope>NUCLEOTIDE SEQUENCE [LARGE SCALE GENOMIC DNA]</scope>
    <source>
        <strain evidence="3 5">DSM 24789</strain>
    </source>
</reference>
<dbReference type="InterPro" id="IPR014982">
    <property type="entry name" value="GSCFA"/>
</dbReference>
<dbReference type="EMBL" id="PCMW01000057">
    <property type="protein sequence ID" value="PDS23642.1"/>
    <property type="molecule type" value="Genomic_DNA"/>
</dbReference>
<evidence type="ECO:0000259" key="1">
    <source>
        <dbReference type="Pfam" id="PF08885"/>
    </source>
</evidence>
<gene>
    <name evidence="2" type="ORF">B0A77_10335</name>
    <name evidence="3" type="ORF">BC670_3360</name>
</gene>
<evidence type="ECO:0000313" key="5">
    <source>
        <dbReference type="Proteomes" id="UP000320773"/>
    </source>
</evidence>
<dbReference type="PROSITE" id="PS51257">
    <property type="entry name" value="PROKAR_LIPOPROTEIN"/>
    <property type="match status" value="1"/>
</dbReference>